<dbReference type="InterPro" id="IPR001867">
    <property type="entry name" value="OmpR/PhoB-type_DNA-bd"/>
</dbReference>
<comment type="function">
    <text evidence="7">May play the central regulatory role in sporulation. It may be an element of the effector pathway responsible for the activation of sporulation genes in response to nutritional stress. Spo0A may act in concert with spo0H (a sigma factor) to control the expression of some genes that are critical to the sporulation process.</text>
</comment>
<dbReference type="Gene3D" id="3.40.50.2300">
    <property type="match status" value="1"/>
</dbReference>
<dbReference type="RefSeq" id="WP_277442116.1">
    <property type="nucleotide sequence ID" value="NZ_JAKOAV010000001.1"/>
</dbReference>
<reference evidence="12" key="1">
    <citation type="submission" date="2022-02" db="EMBL/GenBank/DDBJ databases">
        <authorList>
            <person name="Leng L."/>
        </authorList>
    </citation>
    <scope>NUCLEOTIDE SEQUENCE</scope>
    <source>
        <strain evidence="12">JI</strain>
    </source>
</reference>
<keyword evidence="6" id="KW-0804">Transcription</keyword>
<evidence type="ECO:0000256" key="3">
    <source>
        <dbReference type="ARBA" id="ARBA00023012"/>
    </source>
</evidence>
<dbReference type="SMART" id="SM00862">
    <property type="entry name" value="Trans_reg_C"/>
    <property type="match status" value="1"/>
</dbReference>
<dbReference type="InterPro" id="IPR036388">
    <property type="entry name" value="WH-like_DNA-bd_sf"/>
</dbReference>
<evidence type="ECO:0000256" key="6">
    <source>
        <dbReference type="ARBA" id="ARBA00023163"/>
    </source>
</evidence>
<dbReference type="SMART" id="SM00448">
    <property type="entry name" value="REC"/>
    <property type="match status" value="1"/>
</dbReference>
<protein>
    <recommendedName>
        <fullName evidence="1">Stage 0 sporulation protein A homolog</fullName>
    </recommendedName>
</protein>
<accession>A0A9X4JT66</accession>
<evidence type="ECO:0000256" key="8">
    <source>
        <dbReference type="PROSITE-ProRule" id="PRU00169"/>
    </source>
</evidence>
<dbReference type="Proteomes" id="UP001154312">
    <property type="component" value="Unassembled WGS sequence"/>
</dbReference>
<dbReference type="SUPFAM" id="SSF52172">
    <property type="entry name" value="CheY-like"/>
    <property type="match status" value="1"/>
</dbReference>
<dbReference type="AlphaFoldDB" id="A0A9X4JT66"/>
<gene>
    <name evidence="12" type="ORF">L7E55_01105</name>
</gene>
<sequence>MQTIMVVEDEHSIALLLKVYLEHAGFAVQVATDGEEALSKFPEVNPALVLLDLMLSGKDGWAVLDEIRQQSSCPVIMVTARGAVEDRLEGFKQGADDYIPKPFDPDEVIARVKAVLRRPACLVEPEHVQFGSLIVNFTSRTVSIKGRTINFAPRDWKLLAFLVRHPNQVFTRDRLLDHIWGVDYDGCDRAVDVSVKRIRHSLQDWPVSEGEILTVRGTGYLLHVFSNNTE</sequence>
<evidence type="ECO:0000313" key="13">
    <source>
        <dbReference type="Proteomes" id="UP001154312"/>
    </source>
</evidence>
<dbReference type="PANTHER" id="PTHR48111">
    <property type="entry name" value="REGULATOR OF RPOS"/>
    <property type="match status" value="1"/>
</dbReference>
<keyword evidence="5 9" id="KW-0238">DNA-binding</keyword>
<dbReference type="GO" id="GO:0000976">
    <property type="term" value="F:transcription cis-regulatory region binding"/>
    <property type="evidence" value="ECO:0007669"/>
    <property type="project" value="TreeGrafter"/>
</dbReference>
<dbReference type="Pfam" id="PF00486">
    <property type="entry name" value="Trans_reg_C"/>
    <property type="match status" value="1"/>
</dbReference>
<dbReference type="EMBL" id="JAKOAV010000001">
    <property type="protein sequence ID" value="MDF9406970.1"/>
    <property type="molecule type" value="Genomic_DNA"/>
</dbReference>
<evidence type="ECO:0000259" key="10">
    <source>
        <dbReference type="PROSITE" id="PS50110"/>
    </source>
</evidence>
<dbReference type="PROSITE" id="PS51755">
    <property type="entry name" value="OMPR_PHOB"/>
    <property type="match status" value="1"/>
</dbReference>
<dbReference type="Gene3D" id="1.10.10.10">
    <property type="entry name" value="Winged helix-like DNA-binding domain superfamily/Winged helix DNA-binding domain"/>
    <property type="match status" value="1"/>
</dbReference>
<evidence type="ECO:0000256" key="1">
    <source>
        <dbReference type="ARBA" id="ARBA00018672"/>
    </source>
</evidence>
<dbReference type="FunFam" id="3.40.50.2300:FF:000001">
    <property type="entry name" value="DNA-binding response regulator PhoB"/>
    <property type="match status" value="1"/>
</dbReference>
<keyword evidence="3" id="KW-0902">Two-component regulatory system</keyword>
<dbReference type="GO" id="GO:0005829">
    <property type="term" value="C:cytosol"/>
    <property type="evidence" value="ECO:0007669"/>
    <property type="project" value="TreeGrafter"/>
</dbReference>
<dbReference type="GO" id="GO:0000156">
    <property type="term" value="F:phosphorelay response regulator activity"/>
    <property type="evidence" value="ECO:0007669"/>
    <property type="project" value="TreeGrafter"/>
</dbReference>
<keyword evidence="4" id="KW-0805">Transcription regulation</keyword>
<feature type="DNA-binding region" description="OmpR/PhoB-type" evidence="9">
    <location>
        <begin position="125"/>
        <end position="224"/>
    </location>
</feature>
<evidence type="ECO:0000259" key="11">
    <source>
        <dbReference type="PROSITE" id="PS51755"/>
    </source>
</evidence>
<evidence type="ECO:0000256" key="4">
    <source>
        <dbReference type="ARBA" id="ARBA00023015"/>
    </source>
</evidence>
<dbReference type="CDD" id="cd00383">
    <property type="entry name" value="trans_reg_C"/>
    <property type="match status" value="1"/>
</dbReference>
<feature type="domain" description="OmpR/PhoB-type" evidence="11">
    <location>
        <begin position="125"/>
        <end position="224"/>
    </location>
</feature>
<dbReference type="Pfam" id="PF00072">
    <property type="entry name" value="Response_reg"/>
    <property type="match status" value="1"/>
</dbReference>
<dbReference type="PROSITE" id="PS50110">
    <property type="entry name" value="RESPONSE_REGULATORY"/>
    <property type="match status" value="1"/>
</dbReference>
<evidence type="ECO:0000256" key="7">
    <source>
        <dbReference type="ARBA" id="ARBA00024867"/>
    </source>
</evidence>
<dbReference type="InterPro" id="IPR001789">
    <property type="entry name" value="Sig_transdc_resp-reg_receiver"/>
</dbReference>
<name>A0A9X4JT66_9FIRM</name>
<keyword evidence="13" id="KW-1185">Reference proteome</keyword>
<dbReference type="PANTHER" id="PTHR48111:SF1">
    <property type="entry name" value="TWO-COMPONENT RESPONSE REGULATOR ORR33"/>
    <property type="match status" value="1"/>
</dbReference>
<dbReference type="InterPro" id="IPR039420">
    <property type="entry name" value="WalR-like"/>
</dbReference>
<dbReference type="GO" id="GO:0006355">
    <property type="term" value="P:regulation of DNA-templated transcription"/>
    <property type="evidence" value="ECO:0007669"/>
    <property type="project" value="InterPro"/>
</dbReference>
<evidence type="ECO:0000256" key="2">
    <source>
        <dbReference type="ARBA" id="ARBA00022553"/>
    </source>
</evidence>
<dbReference type="Gene3D" id="6.10.250.690">
    <property type="match status" value="1"/>
</dbReference>
<dbReference type="InterPro" id="IPR011006">
    <property type="entry name" value="CheY-like_superfamily"/>
</dbReference>
<evidence type="ECO:0000256" key="9">
    <source>
        <dbReference type="PROSITE-ProRule" id="PRU01091"/>
    </source>
</evidence>
<feature type="modified residue" description="4-aspartylphosphate" evidence="8">
    <location>
        <position position="52"/>
    </location>
</feature>
<organism evidence="12 13">
    <name type="scientific">Pelotomaculum isophthalicicum JI</name>
    <dbReference type="NCBI Taxonomy" id="947010"/>
    <lineage>
        <taxon>Bacteria</taxon>
        <taxon>Bacillati</taxon>
        <taxon>Bacillota</taxon>
        <taxon>Clostridia</taxon>
        <taxon>Eubacteriales</taxon>
        <taxon>Desulfotomaculaceae</taxon>
        <taxon>Pelotomaculum</taxon>
    </lineage>
</organism>
<keyword evidence="2 8" id="KW-0597">Phosphoprotein</keyword>
<evidence type="ECO:0000256" key="5">
    <source>
        <dbReference type="ARBA" id="ARBA00023125"/>
    </source>
</evidence>
<comment type="caution">
    <text evidence="12">The sequence shown here is derived from an EMBL/GenBank/DDBJ whole genome shotgun (WGS) entry which is preliminary data.</text>
</comment>
<proteinExistence type="predicted"/>
<dbReference type="CDD" id="cd17574">
    <property type="entry name" value="REC_OmpR"/>
    <property type="match status" value="1"/>
</dbReference>
<feature type="domain" description="Response regulatory" evidence="10">
    <location>
        <begin position="3"/>
        <end position="116"/>
    </location>
</feature>
<dbReference type="GO" id="GO:0032993">
    <property type="term" value="C:protein-DNA complex"/>
    <property type="evidence" value="ECO:0007669"/>
    <property type="project" value="TreeGrafter"/>
</dbReference>
<evidence type="ECO:0000313" key="12">
    <source>
        <dbReference type="EMBL" id="MDF9406970.1"/>
    </source>
</evidence>